<dbReference type="EMBL" id="JACHJJ010000006">
    <property type="protein sequence ID" value="MBB5963221.1"/>
    <property type="molecule type" value="Genomic_DNA"/>
</dbReference>
<keyword evidence="8 13" id="KW-0418">Kinase</keyword>
<evidence type="ECO:0000256" key="4">
    <source>
        <dbReference type="ARBA" id="ARBA00022531"/>
    </source>
</evidence>
<keyword evidence="7" id="KW-0547">Nucleotide-binding</keyword>
<dbReference type="SUPFAM" id="SSF52540">
    <property type="entry name" value="P-loop containing nucleoside triphosphate hydrolases"/>
    <property type="match status" value="1"/>
</dbReference>
<gene>
    <name evidence="13" type="ORF">FHS22_002495</name>
</gene>
<dbReference type="AlphaFoldDB" id="A0A841CYZ8"/>
<dbReference type="RefSeq" id="WP_338047725.1">
    <property type="nucleotide sequence ID" value="NZ_BAAAWZ010000001.1"/>
</dbReference>
<evidence type="ECO:0000256" key="6">
    <source>
        <dbReference type="ARBA" id="ARBA00022679"/>
    </source>
</evidence>
<keyword evidence="5" id="KW-0113">Calvin cycle</keyword>
<evidence type="ECO:0000256" key="10">
    <source>
        <dbReference type="ARBA" id="ARBA00031382"/>
    </source>
</evidence>
<comment type="caution">
    <text evidence="13">The sequence shown here is derived from an EMBL/GenBank/DDBJ whole genome shotgun (WGS) entry which is preliminary data.</text>
</comment>
<dbReference type="InterPro" id="IPR006083">
    <property type="entry name" value="PRK/URK"/>
</dbReference>
<dbReference type="PANTHER" id="PTHR10285">
    <property type="entry name" value="URIDINE KINASE"/>
    <property type="match status" value="1"/>
</dbReference>
<dbReference type="EC" id="2.7.1.19" evidence="3"/>
<evidence type="ECO:0000256" key="8">
    <source>
        <dbReference type="ARBA" id="ARBA00022777"/>
    </source>
</evidence>
<dbReference type="Gene3D" id="3.40.50.300">
    <property type="entry name" value="P-loop containing nucleotide triphosphate hydrolases"/>
    <property type="match status" value="1"/>
</dbReference>
<accession>A0A841CYZ8</accession>
<evidence type="ECO:0000256" key="5">
    <source>
        <dbReference type="ARBA" id="ARBA00022567"/>
    </source>
</evidence>
<dbReference type="GO" id="GO:0005524">
    <property type="term" value="F:ATP binding"/>
    <property type="evidence" value="ECO:0007669"/>
    <property type="project" value="UniProtKB-KW"/>
</dbReference>
<sequence>MPPKLTRIRRAESPRPAMLAVAGDSAAGKTTVTRGLAEALGEDRSTSVCVDGYHRHDRRERRGPPVTPLHPACEHAGTMERDLRLLAMGRPIPAPACGHRDGPPAGSRLIEPRDLVIVEGLLPFRTRPARACFDVTVYLDPPEPVRLGWKAARDAGRRGRTRERVLAGIAGREADSAVLVRPQRQEADIVVRFEPAGGRGEAPLSVTLLLRPTVRHPDLARILAGTTGSAARLVPARDCDGTPVDALHVDGEADPLEADAVARAIWYDLGVPEPLPGCLGRMPGGSRNEPLRITQLVLLHHLIRAGVWRVPGE</sequence>
<dbReference type="NCBIfam" id="NF005655">
    <property type="entry name" value="PRK07429.1"/>
    <property type="match status" value="1"/>
</dbReference>
<keyword evidence="9" id="KW-0067">ATP-binding</keyword>
<dbReference type="PRINTS" id="PR00478">
    <property type="entry name" value="PHRIBLKINASE"/>
</dbReference>
<keyword evidence="6 13" id="KW-0808">Transferase</keyword>
<evidence type="ECO:0000256" key="11">
    <source>
        <dbReference type="ARBA" id="ARBA00047663"/>
    </source>
</evidence>
<dbReference type="InterPro" id="IPR027417">
    <property type="entry name" value="P-loop_NTPase"/>
</dbReference>
<evidence type="ECO:0000256" key="3">
    <source>
        <dbReference type="ARBA" id="ARBA00012042"/>
    </source>
</evidence>
<evidence type="ECO:0000313" key="14">
    <source>
        <dbReference type="Proteomes" id="UP000562352"/>
    </source>
</evidence>
<organism evidence="13 14">
    <name type="scientific">Planomonospora venezuelensis</name>
    <dbReference type="NCBI Taxonomy" id="1999"/>
    <lineage>
        <taxon>Bacteria</taxon>
        <taxon>Bacillati</taxon>
        <taxon>Actinomycetota</taxon>
        <taxon>Actinomycetes</taxon>
        <taxon>Streptosporangiales</taxon>
        <taxon>Streptosporangiaceae</taxon>
        <taxon>Planomonospora</taxon>
    </lineage>
</organism>
<evidence type="ECO:0000256" key="7">
    <source>
        <dbReference type="ARBA" id="ARBA00022741"/>
    </source>
</evidence>
<name>A0A841CYZ8_PLAVE</name>
<comment type="catalytic activity">
    <reaction evidence="11">
        <text>D-ribulose 5-phosphate + ATP = D-ribulose 1,5-bisphosphate + ADP + H(+)</text>
        <dbReference type="Rhea" id="RHEA:19365"/>
        <dbReference type="ChEBI" id="CHEBI:15378"/>
        <dbReference type="ChEBI" id="CHEBI:30616"/>
        <dbReference type="ChEBI" id="CHEBI:57870"/>
        <dbReference type="ChEBI" id="CHEBI:58121"/>
        <dbReference type="ChEBI" id="CHEBI:456216"/>
        <dbReference type="EC" id="2.7.1.19"/>
    </reaction>
</comment>
<keyword evidence="4" id="KW-0602">Photosynthesis</keyword>
<dbReference type="InterPro" id="IPR006082">
    <property type="entry name" value="PRK"/>
</dbReference>
<comment type="pathway">
    <text evidence="1">Carbohydrate biosynthesis; Calvin cycle.</text>
</comment>
<evidence type="ECO:0000313" key="13">
    <source>
        <dbReference type="EMBL" id="MBB5963221.1"/>
    </source>
</evidence>
<dbReference type="Proteomes" id="UP000562352">
    <property type="component" value="Unassembled WGS sequence"/>
</dbReference>
<dbReference type="GO" id="GO:0008974">
    <property type="term" value="F:phosphoribulokinase activity"/>
    <property type="evidence" value="ECO:0007669"/>
    <property type="project" value="UniProtKB-EC"/>
</dbReference>
<dbReference type="GO" id="GO:0019253">
    <property type="term" value="P:reductive pentose-phosphate cycle"/>
    <property type="evidence" value="ECO:0007669"/>
    <property type="project" value="UniProtKB-KW"/>
</dbReference>
<protein>
    <recommendedName>
        <fullName evidence="3">phosphoribulokinase</fullName>
        <ecNumber evidence="3">2.7.1.19</ecNumber>
    </recommendedName>
    <alternativeName>
        <fullName evidence="10">Phosphopentokinase</fullName>
    </alternativeName>
</protein>
<evidence type="ECO:0000256" key="9">
    <source>
        <dbReference type="ARBA" id="ARBA00022840"/>
    </source>
</evidence>
<dbReference type="Pfam" id="PF00485">
    <property type="entry name" value="PRK"/>
    <property type="match status" value="1"/>
</dbReference>
<evidence type="ECO:0000256" key="2">
    <source>
        <dbReference type="ARBA" id="ARBA00009719"/>
    </source>
</evidence>
<evidence type="ECO:0000256" key="1">
    <source>
        <dbReference type="ARBA" id="ARBA00005215"/>
    </source>
</evidence>
<reference evidence="13 14" key="1">
    <citation type="submission" date="2020-08" db="EMBL/GenBank/DDBJ databases">
        <title>Genomic Encyclopedia of Type Strains, Phase III (KMG-III): the genomes of soil and plant-associated and newly described type strains.</title>
        <authorList>
            <person name="Whitman W."/>
        </authorList>
    </citation>
    <scope>NUCLEOTIDE SEQUENCE [LARGE SCALE GENOMIC DNA]</scope>
    <source>
        <strain evidence="13 14">CECT 3303</strain>
    </source>
</reference>
<comment type="similarity">
    <text evidence="2">Belongs to the phosphoribulokinase family.</text>
</comment>
<proteinExistence type="inferred from homology"/>
<evidence type="ECO:0000259" key="12">
    <source>
        <dbReference type="Pfam" id="PF00485"/>
    </source>
</evidence>
<keyword evidence="14" id="KW-1185">Reference proteome</keyword>
<feature type="domain" description="Phosphoribulokinase/uridine kinase" evidence="12">
    <location>
        <begin position="19"/>
        <end position="192"/>
    </location>
</feature>